<dbReference type="GO" id="GO:0003887">
    <property type="term" value="F:DNA-directed DNA polymerase activity"/>
    <property type="evidence" value="ECO:0007669"/>
    <property type="project" value="InterPro"/>
</dbReference>
<keyword evidence="1 6" id="KW-0540">Nuclease</keyword>
<evidence type="ECO:0000256" key="4">
    <source>
        <dbReference type="ARBA" id="ARBA00022839"/>
    </source>
</evidence>
<evidence type="ECO:0000256" key="2">
    <source>
        <dbReference type="ARBA" id="ARBA00022741"/>
    </source>
</evidence>
<dbReference type="Pfam" id="PF13307">
    <property type="entry name" value="Helicase_C_2"/>
    <property type="match status" value="1"/>
</dbReference>
<dbReference type="GO" id="GO:0016818">
    <property type="term" value="F:hydrolase activity, acting on acid anhydrides, in phosphorus-containing anhydrides"/>
    <property type="evidence" value="ECO:0007669"/>
    <property type="project" value="InterPro"/>
</dbReference>
<dbReference type="GO" id="GO:0003677">
    <property type="term" value="F:DNA binding"/>
    <property type="evidence" value="ECO:0007669"/>
    <property type="project" value="InterPro"/>
</dbReference>
<reference evidence="9" key="1">
    <citation type="journal article" date="2014" name="Int. J. Syst. Evol. Microbiol.">
        <title>Complete genome sequence of Corynebacterium casei LMG S-19264T (=DSM 44701T), isolated from a smear-ripened cheese.</title>
        <authorList>
            <consortium name="US DOE Joint Genome Institute (JGI-PGF)"/>
            <person name="Walter F."/>
            <person name="Albersmeier A."/>
            <person name="Kalinowski J."/>
            <person name="Ruckert C."/>
        </authorList>
    </citation>
    <scope>NUCLEOTIDE SEQUENCE</scope>
    <source>
        <strain evidence="9">CGMCC 1.12698</strain>
    </source>
</reference>
<comment type="similarity">
    <text evidence="6 7">Belongs to the helicase family. DinG subfamily. Type 2 sub-subfamily.</text>
</comment>
<dbReference type="InterPro" id="IPR006555">
    <property type="entry name" value="ATP-dep_Helicase_C"/>
</dbReference>
<dbReference type="SUPFAM" id="SSF53098">
    <property type="entry name" value="Ribonuclease H-like"/>
    <property type="match status" value="1"/>
</dbReference>
<dbReference type="InterPro" id="IPR013520">
    <property type="entry name" value="Ribonucl_H"/>
</dbReference>
<dbReference type="PANTHER" id="PTHR11472">
    <property type="entry name" value="DNA REPAIR DEAD HELICASE RAD3/XP-D SUBFAMILY MEMBER"/>
    <property type="match status" value="1"/>
</dbReference>
<dbReference type="PROSITE" id="PS51193">
    <property type="entry name" value="HELICASE_ATP_BIND_2"/>
    <property type="match status" value="1"/>
</dbReference>
<dbReference type="CDD" id="cd06127">
    <property type="entry name" value="DEDDh"/>
    <property type="match status" value="1"/>
</dbReference>
<keyword evidence="9" id="KW-0347">Helicase</keyword>
<dbReference type="NCBIfam" id="NF005981">
    <property type="entry name" value="PRK08074.1"/>
    <property type="match status" value="1"/>
</dbReference>
<dbReference type="EC" id="3.1.-.-" evidence="6 7"/>
<feature type="domain" description="Helicase ATP-binding" evidence="8">
    <location>
        <begin position="249"/>
        <end position="511"/>
    </location>
</feature>
<dbReference type="InterPro" id="IPR045028">
    <property type="entry name" value="DinG/Rad3-like"/>
</dbReference>
<keyword evidence="5 6" id="KW-0067">ATP-binding</keyword>
<evidence type="ECO:0000313" key="10">
    <source>
        <dbReference type="Proteomes" id="UP000605259"/>
    </source>
</evidence>
<keyword evidence="3 6" id="KW-0378">Hydrolase</keyword>
<evidence type="ECO:0000256" key="7">
    <source>
        <dbReference type="RuleBase" id="RU364106"/>
    </source>
</evidence>
<dbReference type="RefSeq" id="WP_188386736.1">
    <property type="nucleotide sequence ID" value="NZ_BMFK01000001.1"/>
</dbReference>
<dbReference type="InterPro" id="IPR012337">
    <property type="entry name" value="RNaseH-like_sf"/>
</dbReference>
<dbReference type="HAMAP" id="MF_02206">
    <property type="entry name" value="DinG_exonucl"/>
    <property type="match status" value="1"/>
</dbReference>
<reference evidence="9" key="2">
    <citation type="submission" date="2020-09" db="EMBL/GenBank/DDBJ databases">
        <authorList>
            <person name="Sun Q."/>
            <person name="Zhou Y."/>
        </authorList>
    </citation>
    <scope>NUCLEOTIDE SEQUENCE</scope>
    <source>
        <strain evidence="9">CGMCC 1.12698</strain>
    </source>
</reference>
<dbReference type="Proteomes" id="UP000605259">
    <property type="component" value="Unassembled WGS sequence"/>
</dbReference>
<keyword evidence="2 6" id="KW-0547">Nucleotide-binding</keyword>
<feature type="short sequence motif" description="DEAH box" evidence="6">
    <location>
        <begin position="462"/>
        <end position="465"/>
    </location>
</feature>
<keyword evidence="4 6" id="KW-0269">Exonuclease</keyword>
<dbReference type="InterPro" id="IPR006054">
    <property type="entry name" value="DnaQ"/>
</dbReference>
<protein>
    <recommendedName>
        <fullName evidence="6 7">3'-5' exonuclease DinG</fullName>
        <ecNumber evidence="6 7">3.1.-.-</ecNumber>
    </recommendedName>
</protein>
<dbReference type="SUPFAM" id="SSF52540">
    <property type="entry name" value="P-loop containing nucleoside triphosphate hydrolases"/>
    <property type="match status" value="1"/>
</dbReference>
<name>A0A917EMJ1_9BACI</name>
<gene>
    <name evidence="6 7 9" type="primary">dinG</name>
    <name evidence="9" type="ORF">GCM10007140_03560</name>
</gene>
<dbReference type="InterPro" id="IPR014013">
    <property type="entry name" value="Helic_SF1/SF2_ATP-bd_DinG/Rad3"/>
</dbReference>
<dbReference type="FunFam" id="3.30.420.10:FF:000045">
    <property type="entry name" value="3'-5' exonuclease DinG"/>
    <property type="match status" value="1"/>
</dbReference>
<evidence type="ECO:0000256" key="1">
    <source>
        <dbReference type="ARBA" id="ARBA00022722"/>
    </source>
</evidence>
<dbReference type="GO" id="GO:0006260">
    <property type="term" value="P:DNA replication"/>
    <property type="evidence" value="ECO:0007669"/>
    <property type="project" value="InterPro"/>
</dbReference>
<dbReference type="InterPro" id="IPR006310">
    <property type="entry name" value="DinG"/>
</dbReference>
<dbReference type="AlphaFoldDB" id="A0A917EMJ1"/>
<dbReference type="EMBL" id="BMFK01000001">
    <property type="protein sequence ID" value="GGE56522.1"/>
    <property type="molecule type" value="Genomic_DNA"/>
</dbReference>
<dbReference type="InterPro" id="IPR036397">
    <property type="entry name" value="RNaseH_sf"/>
</dbReference>
<dbReference type="NCBIfam" id="TIGR00573">
    <property type="entry name" value="dnaq"/>
    <property type="match status" value="1"/>
</dbReference>
<evidence type="ECO:0000313" key="9">
    <source>
        <dbReference type="EMBL" id="GGE56522.1"/>
    </source>
</evidence>
<accession>A0A917EMJ1</accession>
<dbReference type="SMART" id="SM00487">
    <property type="entry name" value="DEXDc"/>
    <property type="match status" value="1"/>
</dbReference>
<dbReference type="NCBIfam" id="TIGR01407">
    <property type="entry name" value="dinG_rel"/>
    <property type="match status" value="1"/>
</dbReference>
<dbReference type="InterPro" id="IPR027417">
    <property type="entry name" value="P-loop_NTPase"/>
</dbReference>
<dbReference type="InterPro" id="IPR014001">
    <property type="entry name" value="Helicase_ATP-bd"/>
</dbReference>
<dbReference type="Gene3D" id="3.30.420.10">
    <property type="entry name" value="Ribonuclease H-like superfamily/Ribonuclease H"/>
    <property type="match status" value="1"/>
</dbReference>
<evidence type="ECO:0000256" key="3">
    <source>
        <dbReference type="ARBA" id="ARBA00022801"/>
    </source>
</evidence>
<dbReference type="SMART" id="SM00491">
    <property type="entry name" value="HELICc2"/>
    <property type="match status" value="1"/>
</dbReference>
<keyword evidence="10" id="KW-1185">Reference proteome</keyword>
<evidence type="ECO:0000259" key="8">
    <source>
        <dbReference type="PROSITE" id="PS51193"/>
    </source>
</evidence>
<dbReference type="FunFam" id="3.40.50.300:FF:000437">
    <property type="entry name" value="ATP-dependent DNA helicase DinG"/>
    <property type="match status" value="1"/>
</dbReference>
<comment type="caution">
    <text evidence="9">The sequence shown here is derived from an EMBL/GenBank/DDBJ whole genome shotgun (WGS) entry which is preliminary data.</text>
</comment>
<feature type="binding site" evidence="6">
    <location>
        <begin position="284"/>
        <end position="291"/>
    </location>
    <ligand>
        <name>ATP</name>
        <dbReference type="ChEBI" id="CHEBI:30616"/>
    </ligand>
</feature>
<dbReference type="GO" id="GO:0008408">
    <property type="term" value="F:3'-5' exonuclease activity"/>
    <property type="evidence" value="ECO:0007669"/>
    <property type="project" value="UniProtKB-UniRule"/>
</dbReference>
<organism evidence="9 10">
    <name type="scientific">Priestia taiwanensis</name>
    <dbReference type="NCBI Taxonomy" id="1347902"/>
    <lineage>
        <taxon>Bacteria</taxon>
        <taxon>Bacillati</taxon>
        <taxon>Bacillota</taxon>
        <taxon>Bacilli</taxon>
        <taxon>Bacillales</taxon>
        <taxon>Bacillaceae</taxon>
        <taxon>Priestia</taxon>
    </lineage>
</organism>
<evidence type="ECO:0000256" key="6">
    <source>
        <dbReference type="HAMAP-Rule" id="MF_02206"/>
    </source>
</evidence>
<proteinExistence type="inferred from homology"/>
<comment type="function">
    <text evidence="6 7">3'-5' exonuclease.</text>
</comment>
<evidence type="ECO:0000256" key="5">
    <source>
        <dbReference type="ARBA" id="ARBA00022840"/>
    </source>
</evidence>
<sequence>MKNRYVVIDLETTGNASKTDERIIQFAAVVIEEGKIVHTYSTFLYPEKPIPSFITELTGIHDEMVEGAPLFEEIADDVLELLKDSYFVAHNVQFDLNFLHHEFNRIGIQYGAYRTIDTVELARILLPTIDSYKLGDLASYFAFTHENPHQADSDALVTAELLLMFIEKLDTLPITTLKQLQVLSRYLQSNIYDLISRILIRKMLCVNEDEKRYDIYRGIAIKNRTFTMQFDEEDVPDFQTFKKERLAAIMSTHMDVYEEREGQLQMMDMVNATFSNKKVAMIEAGTGIGKSLAYLLPAIFFAKKTEMPVVVSTQTTQLQHQLVEKDIPMLRKIVPFSFEVALIKGRHHYLCLYKFEHALQEEDTNYDIVLTKAKILVWLTETETGDVDELNLPTGGKLLWNRICSDTYNPTTKRNPWHARCFYQRAIHRLFVADLIVTNHAMLLTDLSDDGLLSSYEHVVLDEAHHIEEVASRSTGLVFQAKRLHQLLTRIGTLDQRELLSKLKEEWCKSAYAAQFGQVDALLRDVKMESDDLFRLLHAYVLHKNKKQLAMDINRMTYRYDTTNDSDGRWAILVEVANRVYTMLRNLLDKMKEMKSFVLADDVHQVKQIEFMRVIDALDEMTDILHKLLLTRNEDITWMEVEAKGTFHSTILYSQPIDVSNELATRFFAKKKSVVLTSATLTVHDSFQYVIQSLGLQELHVTTMSIPSPFPYKQLVNMYVPTDIPTIKEVSQEAYVTNVANYLAKLAEVTEGKMLVLFTAADMLKKTYQLMKEMESMGEFVLLAQGVNSGSRTRLTKNFQQFKKAILFGTTSFWEGIDVPGEGLSCLVMVRLPFAPPDAPVSAAKMDKIKREGGNPFKEYSLPQAIIRFKQGFGRLIRTKDDKGTFVVLDKRITTAFYGKNFLHSIPHVPIQELEMNDIIESVREEKS</sequence>
<dbReference type="SMART" id="SM00479">
    <property type="entry name" value="EXOIII"/>
    <property type="match status" value="1"/>
</dbReference>
<dbReference type="GO" id="GO:0005524">
    <property type="term" value="F:ATP binding"/>
    <property type="evidence" value="ECO:0007669"/>
    <property type="project" value="UniProtKB-UniRule"/>
</dbReference>
<dbReference type="Gene3D" id="3.40.50.300">
    <property type="entry name" value="P-loop containing nucleotide triphosphate hydrolases"/>
    <property type="match status" value="2"/>
</dbReference>
<dbReference type="GO" id="GO:0003678">
    <property type="term" value="F:DNA helicase activity"/>
    <property type="evidence" value="ECO:0007669"/>
    <property type="project" value="TreeGrafter"/>
</dbReference>
<dbReference type="PANTHER" id="PTHR11472:SF34">
    <property type="entry name" value="REGULATOR OF TELOMERE ELONGATION HELICASE 1"/>
    <property type="match status" value="1"/>
</dbReference>
<dbReference type="Pfam" id="PF00929">
    <property type="entry name" value="RNase_T"/>
    <property type="match status" value="1"/>
</dbReference>